<name>A0A1H1TLN7_9BRAD</name>
<dbReference type="PANTHER" id="PTHR33406:SF13">
    <property type="entry name" value="MEMBRANE PROTEIN YDFJ"/>
    <property type="match status" value="1"/>
</dbReference>
<feature type="transmembrane region" description="Helical" evidence="6">
    <location>
        <begin position="452"/>
        <end position="472"/>
    </location>
</feature>
<organism evidence="8 9">
    <name type="scientific">Bradyrhizobium canariense</name>
    <dbReference type="NCBI Taxonomy" id="255045"/>
    <lineage>
        <taxon>Bacteria</taxon>
        <taxon>Pseudomonadati</taxon>
        <taxon>Pseudomonadota</taxon>
        <taxon>Alphaproteobacteria</taxon>
        <taxon>Hyphomicrobiales</taxon>
        <taxon>Nitrobacteraceae</taxon>
        <taxon>Bradyrhizobium</taxon>
    </lineage>
</organism>
<feature type="transmembrane region" description="Helical" evidence="6">
    <location>
        <begin position="326"/>
        <end position="346"/>
    </location>
</feature>
<dbReference type="Gene3D" id="1.20.1640.10">
    <property type="entry name" value="Multidrug efflux transporter AcrB transmembrane domain"/>
    <property type="match status" value="2"/>
</dbReference>
<feature type="transmembrane region" description="Helical" evidence="6">
    <location>
        <begin position="802"/>
        <end position="822"/>
    </location>
</feature>
<proteinExistence type="predicted"/>
<dbReference type="InterPro" id="IPR017841">
    <property type="entry name" value="Hopanoid_biosynth_HpnN"/>
</dbReference>
<dbReference type="SUPFAM" id="SSF82866">
    <property type="entry name" value="Multidrug efflux transporter AcrB transmembrane domain"/>
    <property type="match status" value="2"/>
</dbReference>
<gene>
    <name evidence="8" type="ORF">SAMN05444158_2598</name>
</gene>
<protein>
    <recommendedName>
        <fullName evidence="7">SSD domain-containing protein</fullName>
    </recommendedName>
</protein>
<dbReference type="PROSITE" id="PS50156">
    <property type="entry name" value="SSD"/>
    <property type="match status" value="1"/>
</dbReference>
<comment type="subcellular location">
    <subcellularLocation>
        <location evidence="1">Cell membrane</location>
        <topology evidence="1">Multi-pass membrane protein</topology>
    </subcellularLocation>
</comment>
<dbReference type="InterPro" id="IPR050545">
    <property type="entry name" value="Mycobact_MmpL"/>
</dbReference>
<feature type="transmembrane region" description="Helical" evidence="6">
    <location>
        <begin position="770"/>
        <end position="790"/>
    </location>
</feature>
<reference evidence="9" key="1">
    <citation type="submission" date="2016-10" db="EMBL/GenBank/DDBJ databases">
        <authorList>
            <person name="Varghese N."/>
            <person name="Submissions S."/>
        </authorList>
    </citation>
    <scope>NUCLEOTIDE SEQUENCE [LARGE SCALE GENOMIC DNA]</scope>
    <source>
        <strain evidence="9">GAS369</strain>
    </source>
</reference>
<evidence type="ECO:0000313" key="8">
    <source>
        <dbReference type="EMBL" id="SDS61074.1"/>
    </source>
</evidence>
<dbReference type="PANTHER" id="PTHR33406">
    <property type="entry name" value="MEMBRANE PROTEIN MJ1562-RELATED"/>
    <property type="match status" value="1"/>
</dbReference>
<evidence type="ECO:0000313" key="9">
    <source>
        <dbReference type="Proteomes" id="UP000243904"/>
    </source>
</evidence>
<dbReference type="Proteomes" id="UP000243904">
    <property type="component" value="Chromosome I"/>
</dbReference>
<dbReference type="NCBIfam" id="TIGR03480">
    <property type="entry name" value="HpnN"/>
    <property type="match status" value="1"/>
</dbReference>
<keyword evidence="9" id="KW-1185">Reference proteome</keyword>
<feature type="transmembrane region" description="Helical" evidence="6">
    <location>
        <begin position="740"/>
        <end position="764"/>
    </location>
</feature>
<feature type="transmembrane region" description="Helical" evidence="6">
    <location>
        <begin position="274"/>
        <end position="293"/>
    </location>
</feature>
<feature type="transmembrane region" description="Helical" evidence="6">
    <location>
        <begin position="834"/>
        <end position="853"/>
    </location>
</feature>
<keyword evidence="4 6" id="KW-1133">Transmembrane helix</keyword>
<evidence type="ECO:0000256" key="6">
    <source>
        <dbReference type="SAM" id="Phobius"/>
    </source>
</evidence>
<evidence type="ECO:0000256" key="2">
    <source>
        <dbReference type="ARBA" id="ARBA00022475"/>
    </source>
</evidence>
<accession>A0A1H1TLN7</accession>
<dbReference type="InterPro" id="IPR000731">
    <property type="entry name" value="SSD"/>
</dbReference>
<keyword evidence="2" id="KW-1003">Cell membrane</keyword>
<feature type="domain" description="SSD" evidence="7">
    <location>
        <begin position="302"/>
        <end position="425"/>
    </location>
</feature>
<dbReference type="InterPro" id="IPR004869">
    <property type="entry name" value="MMPL_dom"/>
</dbReference>
<dbReference type="EMBL" id="LT629750">
    <property type="protein sequence ID" value="SDS61074.1"/>
    <property type="molecule type" value="Genomic_DNA"/>
</dbReference>
<dbReference type="AlphaFoldDB" id="A0A1H1TLN7"/>
<feature type="transmembrane region" description="Helical" evidence="6">
    <location>
        <begin position="403"/>
        <end position="423"/>
    </location>
</feature>
<evidence type="ECO:0000256" key="1">
    <source>
        <dbReference type="ARBA" id="ARBA00004651"/>
    </source>
</evidence>
<keyword evidence="3 6" id="KW-0812">Transmembrane</keyword>
<dbReference type="RefSeq" id="WP_146687502.1">
    <property type="nucleotide sequence ID" value="NZ_LT629750.1"/>
</dbReference>
<dbReference type="GO" id="GO:0005886">
    <property type="term" value="C:plasma membrane"/>
    <property type="evidence" value="ECO:0007669"/>
    <property type="project" value="UniProtKB-SubCell"/>
</dbReference>
<evidence type="ECO:0000256" key="4">
    <source>
        <dbReference type="ARBA" id="ARBA00022989"/>
    </source>
</evidence>
<sequence>MLTSIVVSIVKTCTRFAPLVVLVALILAVAAGFYTAQNFLINTDINTLISSKLDWRKRDNQFDKAFDRDSTILAVVEAPTPELTSTASAALEQKLSGDTAHFSSVQPLGSGAFFEKNGLLFLPEVEVRELTGQFASAAPLIEIMAGDPSIRGLTGALETGLAGVKRGQVKLDSTERPFTQIAKTVEDVLKTGTATFSWRELVSDKPLTDSDRRSFIEFKPILDFNALEPGKDATDAIRQAAKDLNLAGEYGARVRLTGPVPMADEEFATVQDGAVVNGIGTVIVVLFILWMALHSAKIISAVFINLFIGLSITTALGLMMVGSLNLLSVAFAVLFVGLGVDFGIQFSVRYRSERYKGEDLPGALAKAAEYVAVPLSLAAMATASGFLSFLPTDYKGVSELGEIAGVGMLVAFITSITVLPALLRLLNPPGEKEPVGYAFLAPLDHFLEKHRVIIIVGTLVIAVAGLPLLYFLRFDFNPINLRSPKVESIATFLDLRKDPNTGANAINVLVNSDEDARKVQARLEKVPEVLRVMSLESFVPEDQPAKLKLIAEGAKILNPALNPDSIDAAPSDQENIDALKESAESLRKAAGDGKGPGAVASRRLADALSKLAESNQATRDKAQAIFVTPLKIVLDQLKNSLQAQPVSLKTLPPDLVNAWKTKDGLQRVEALPKGDPNDNDTLRQFAGAVLNAEPTAIGGPVSILKSGETVVRAFIHAGLFALIVISLLLWLALRRITDVLLTLVPLLVAGAVTLEICVLIGLPLNFANIVALPLLLGVGVAFKIYYVTAWRAGRTNLLQSSLTRAIFFSALTTATAFGSLWLSSHPGTASMGKLLALSLVTTLAAVLLFQPALMGKPRDVRD</sequence>
<feature type="transmembrane region" description="Helical" evidence="6">
    <location>
        <begin position="713"/>
        <end position="733"/>
    </location>
</feature>
<evidence type="ECO:0000259" key="7">
    <source>
        <dbReference type="PROSITE" id="PS50156"/>
    </source>
</evidence>
<feature type="transmembrane region" description="Helical" evidence="6">
    <location>
        <begin position="300"/>
        <end position="320"/>
    </location>
</feature>
<evidence type="ECO:0000256" key="3">
    <source>
        <dbReference type="ARBA" id="ARBA00022692"/>
    </source>
</evidence>
<evidence type="ECO:0000256" key="5">
    <source>
        <dbReference type="ARBA" id="ARBA00023136"/>
    </source>
</evidence>
<keyword evidence="5 6" id="KW-0472">Membrane</keyword>
<dbReference type="Pfam" id="PF03176">
    <property type="entry name" value="MMPL"/>
    <property type="match status" value="2"/>
</dbReference>
<feature type="transmembrane region" description="Helical" evidence="6">
    <location>
        <begin position="367"/>
        <end position="391"/>
    </location>
</feature>